<name>I0GWP7_SELRL</name>
<dbReference type="KEGG" id="sri:SELR_pSRC500100"/>
<dbReference type="HOGENOM" id="CLU_885336_0_0_9"/>
<sequence>MTTEIIIADIHIKAAQIELNELMVRQAKELAAAKVKVAQARIAKLDAQQAERPAKALQYEQAKQKQLDIQAKAKAAADKKEATKSAQNEKISARLQDLSAKVPQEELASATVNENEQISKQLPAAEQYRRDLCDIVYEHSLDLEILDMTVNEFYDTYYNELSRNLDQRWNEMSADLMAPSFECPIDMGIYEPSRAGLETFAEPWLETVLDNDLAVLHASNGDIFASNVIAYINGYWHSLGCPDSVPVQCGGIWYNIRVAHPANDRTHHCELSFLDTAGREHCIVMEYTANNAEIDGSYDDESYAVYDSIVSCAA</sequence>
<proteinExistence type="predicted"/>
<accession>I0GWP7</accession>
<protein>
    <submittedName>
        <fullName evidence="1">Uncharacterized protein</fullName>
    </submittedName>
</protein>
<gene>
    <name evidence="1" type="ordered locus">SELR_pSRC500100</name>
</gene>
<evidence type="ECO:0000313" key="2">
    <source>
        <dbReference type="Proteomes" id="UP000007887"/>
    </source>
</evidence>
<organism evidence="1 2">
    <name type="scientific">Selenomonas ruminantium subsp. lactilytica (strain NBRC 103574 / TAM6421)</name>
    <dbReference type="NCBI Taxonomy" id="927704"/>
    <lineage>
        <taxon>Bacteria</taxon>
        <taxon>Bacillati</taxon>
        <taxon>Bacillota</taxon>
        <taxon>Negativicutes</taxon>
        <taxon>Selenomonadales</taxon>
        <taxon>Selenomonadaceae</taxon>
        <taxon>Selenomonas</taxon>
    </lineage>
</organism>
<evidence type="ECO:0000313" key="1">
    <source>
        <dbReference type="EMBL" id="BAL85184.1"/>
    </source>
</evidence>
<dbReference type="EMBL" id="AP012301">
    <property type="protein sequence ID" value="BAL85184.1"/>
    <property type="molecule type" value="Genomic_DNA"/>
</dbReference>
<keyword evidence="1" id="KW-0614">Plasmid</keyword>
<reference evidence="1 2" key="1">
    <citation type="submission" date="2011-10" db="EMBL/GenBank/DDBJ databases">
        <title>Whole genome sequence of Selenomonas ruminantium subsp. lactilytica TAM6421.</title>
        <authorList>
            <person name="Oguchi A."/>
            <person name="Ankai A."/>
            <person name="Kaneko J."/>
            <person name="Yamada-Narita S."/>
            <person name="Fukui S."/>
            <person name="Takahashi M."/>
            <person name="Onodera T."/>
            <person name="Kojima S."/>
            <person name="Fushimi T."/>
            <person name="Abe N."/>
            <person name="Kamio Y."/>
            <person name="Yamazaki S."/>
            <person name="Fujita N."/>
        </authorList>
    </citation>
    <scope>NUCLEOTIDE SEQUENCE [LARGE SCALE GENOMIC DNA]</scope>
    <source>
        <strain evidence="2">NBRC 103574 / TAM6421</strain>
        <plasmid evidence="1 2">pSRC5</plasmid>
    </source>
</reference>
<dbReference type="RefSeq" id="WP_014426202.1">
    <property type="nucleotide sequence ID" value="NC_017074.1"/>
</dbReference>
<geneLocation type="plasmid" evidence="1 2">
    <name>pSRC5</name>
</geneLocation>
<dbReference type="AlphaFoldDB" id="I0GWP7"/>
<dbReference type="PATRIC" id="fig|927704.6.peg.3527"/>
<dbReference type="Proteomes" id="UP000007887">
    <property type="component" value="Plasmid pSRC5"/>
</dbReference>